<evidence type="ECO:0000313" key="7">
    <source>
        <dbReference type="Proteomes" id="UP000036356"/>
    </source>
</evidence>
<dbReference type="AlphaFoldDB" id="A0A0J1II90"/>
<dbReference type="GO" id="GO:0016836">
    <property type="term" value="F:hydro-lyase activity"/>
    <property type="evidence" value="ECO:0007669"/>
    <property type="project" value="UniProtKB-ARBA"/>
</dbReference>
<dbReference type="Gene3D" id="1.20.1270.370">
    <property type="match status" value="1"/>
</dbReference>
<evidence type="ECO:0000256" key="3">
    <source>
        <dbReference type="ARBA" id="ARBA00022723"/>
    </source>
</evidence>
<dbReference type="GO" id="GO:0051536">
    <property type="term" value="F:iron-sulfur cluster binding"/>
    <property type="evidence" value="ECO:0007669"/>
    <property type="project" value="UniProtKB-KW"/>
</dbReference>
<dbReference type="RefSeq" id="WP_047811408.1">
    <property type="nucleotide sequence ID" value="NZ_LDZY01000014.1"/>
</dbReference>
<evidence type="ECO:0000256" key="2">
    <source>
        <dbReference type="ARBA" id="ARBA00005806"/>
    </source>
</evidence>
<dbReference type="EC" id="4.2.1.-" evidence="6"/>
<organism evidence="6 7">
    <name type="scientific">Desulfosporosinus acididurans</name>
    <dbReference type="NCBI Taxonomy" id="476652"/>
    <lineage>
        <taxon>Bacteria</taxon>
        <taxon>Bacillati</taxon>
        <taxon>Bacillota</taxon>
        <taxon>Clostridia</taxon>
        <taxon>Eubacteriales</taxon>
        <taxon>Desulfitobacteriaceae</taxon>
        <taxon>Desulfosporosinus</taxon>
    </lineage>
</organism>
<dbReference type="STRING" id="476652.DEAC_c36180"/>
<evidence type="ECO:0000313" key="6">
    <source>
        <dbReference type="EMBL" id="KLU64416.1"/>
    </source>
</evidence>
<keyword evidence="3" id="KW-0479">Metal-binding</keyword>
<comment type="caution">
    <text evidence="6">The sequence shown here is derived from an EMBL/GenBank/DDBJ whole genome shotgun (WGS) entry which is preliminary data.</text>
</comment>
<dbReference type="InterPro" id="IPR010327">
    <property type="entry name" value="FldB/FldC_alpha/beta"/>
</dbReference>
<comment type="cofactor">
    <cofactor evidence="1">
        <name>[4Fe-4S] cluster</name>
        <dbReference type="ChEBI" id="CHEBI:49883"/>
    </cofactor>
</comment>
<evidence type="ECO:0000256" key="1">
    <source>
        <dbReference type="ARBA" id="ARBA00001966"/>
    </source>
</evidence>
<dbReference type="Gene3D" id="3.40.50.11890">
    <property type="match status" value="1"/>
</dbReference>
<comment type="similarity">
    <text evidence="2">Belongs to the FldB/FldC dehydratase alpha/beta subunit family.</text>
</comment>
<name>A0A0J1II90_9FIRM</name>
<reference evidence="6 7" key="1">
    <citation type="submission" date="2015-06" db="EMBL/GenBank/DDBJ databases">
        <title>Draft genome of the moderately acidophilic sulfate reducer Candidatus Desulfosporosinus acididurans strain M1.</title>
        <authorList>
            <person name="Poehlein A."/>
            <person name="Petzsch P."/>
            <person name="Johnson B.D."/>
            <person name="Schloemann M."/>
            <person name="Daniel R."/>
            <person name="Muehling M."/>
        </authorList>
    </citation>
    <scope>NUCLEOTIDE SEQUENCE [LARGE SCALE GENOMIC DNA]</scope>
    <source>
        <strain evidence="6 7">M1</strain>
    </source>
</reference>
<dbReference type="Pfam" id="PF06050">
    <property type="entry name" value="HGD-D"/>
    <property type="match status" value="1"/>
</dbReference>
<keyword evidence="6" id="KW-0456">Lyase</keyword>
<dbReference type="Gene3D" id="3.40.50.11900">
    <property type="match status" value="1"/>
</dbReference>
<keyword evidence="7" id="KW-1185">Reference proteome</keyword>
<dbReference type="EMBL" id="LDZY01000014">
    <property type="protein sequence ID" value="KLU64416.1"/>
    <property type="molecule type" value="Genomic_DNA"/>
</dbReference>
<dbReference type="Proteomes" id="UP000036356">
    <property type="component" value="Unassembled WGS sequence"/>
</dbReference>
<accession>A0A0J1II90</accession>
<evidence type="ECO:0000256" key="4">
    <source>
        <dbReference type="ARBA" id="ARBA00023004"/>
    </source>
</evidence>
<sequence length="372" mass="42187">MSRIETIISELSSISNNPKKAMEDYKKETGKGAVGVMPYYAPEEIIHAAGLLPVGIWGGQKSISKARAFLPPFACSIMQSVMEMQLEGVYDNLEAILFPVPCDTLKCLSQKWKGTSPVIVFTHPQNRKLEAANKFLAEEYRLVREKLERILDVKITDEALTKSIDIYNENRKVMREFVDIAAAYPQIIDPIKRHAIIKARSFMEKSKHTAMVKELNSELKSLPVEDFTGKRVVLTGIMAEPNEVLEILKENGFAVVADDLAQESRQFRNDVPLGPDPLYRLAKWWQEFDGCSLATDAKKSRGPMLIDTVKSSKADAVVVCMMKFCDPEEFDYPIYYRQFEEAGIKSLFIEIDLETTSFEQTKTRVQSFSEML</sequence>
<proteinExistence type="inferred from homology"/>
<dbReference type="GO" id="GO:0046872">
    <property type="term" value="F:metal ion binding"/>
    <property type="evidence" value="ECO:0007669"/>
    <property type="project" value="UniProtKB-KW"/>
</dbReference>
<keyword evidence="5" id="KW-0411">Iron-sulfur</keyword>
<gene>
    <name evidence="6" type="primary">fldC_2</name>
    <name evidence="6" type="ORF">DEAC_c36180</name>
</gene>
<dbReference type="PATRIC" id="fig|476652.3.peg.3816"/>
<dbReference type="PANTHER" id="PTHR30548:SF5">
    <property type="entry name" value="SUBUNIT OF OXYGEN-SENSITIVE 2-HYDROXYISOCAPROYL-COA DEHYDRATASE"/>
    <property type="match status" value="1"/>
</dbReference>
<dbReference type="PANTHER" id="PTHR30548">
    <property type="entry name" value="2-HYDROXYGLUTARYL-COA DEHYDRATASE, D-COMPONENT-RELATED"/>
    <property type="match status" value="1"/>
</dbReference>
<protein>
    <submittedName>
        <fullName evidence="6">R-phenyllactate dehydratase beta subunit</fullName>
        <ecNumber evidence="6">4.2.1.-</ecNumber>
    </submittedName>
</protein>
<evidence type="ECO:0000256" key="5">
    <source>
        <dbReference type="ARBA" id="ARBA00023014"/>
    </source>
</evidence>
<keyword evidence="4" id="KW-0408">Iron</keyword>